<proteinExistence type="predicted"/>
<dbReference type="Proteomes" id="UP000257109">
    <property type="component" value="Unassembled WGS sequence"/>
</dbReference>
<sequence length="119" mass="13876">MTGSSSDERSLGSLERRLPCPKYIVEQAILSAQRARLNALIGHTTVREVKDKDEMEGWRKYLVERDNRKAMNRNPTLYEEGEMTIPLIVHMQRSIEELQWTLSNIIFPLSMEKEMLKPT</sequence>
<dbReference type="AlphaFoldDB" id="A0A371GC10"/>
<name>A0A371GC10_MUCPR</name>
<reference evidence="1" key="1">
    <citation type="submission" date="2018-05" db="EMBL/GenBank/DDBJ databases">
        <title>Draft genome of Mucuna pruriens seed.</title>
        <authorList>
            <person name="Nnadi N.E."/>
            <person name="Vos R."/>
            <person name="Hasami M.H."/>
            <person name="Devisetty U.K."/>
            <person name="Aguiy J.C."/>
        </authorList>
    </citation>
    <scope>NUCLEOTIDE SEQUENCE [LARGE SCALE GENOMIC DNA]</scope>
    <source>
        <strain evidence="1">JCA_2017</strain>
    </source>
</reference>
<organism evidence="1 2">
    <name type="scientific">Mucuna pruriens</name>
    <name type="common">Velvet bean</name>
    <name type="synonym">Dolichos pruriens</name>
    <dbReference type="NCBI Taxonomy" id="157652"/>
    <lineage>
        <taxon>Eukaryota</taxon>
        <taxon>Viridiplantae</taxon>
        <taxon>Streptophyta</taxon>
        <taxon>Embryophyta</taxon>
        <taxon>Tracheophyta</taxon>
        <taxon>Spermatophyta</taxon>
        <taxon>Magnoliopsida</taxon>
        <taxon>eudicotyledons</taxon>
        <taxon>Gunneridae</taxon>
        <taxon>Pentapetalae</taxon>
        <taxon>rosids</taxon>
        <taxon>fabids</taxon>
        <taxon>Fabales</taxon>
        <taxon>Fabaceae</taxon>
        <taxon>Papilionoideae</taxon>
        <taxon>50 kb inversion clade</taxon>
        <taxon>NPAAA clade</taxon>
        <taxon>indigoferoid/millettioid clade</taxon>
        <taxon>Phaseoleae</taxon>
        <taxon>Mucuna</taxon>
    </lineage>
</organism>
<comment type="caution">
    <text evidence="1">The sequence shown here is derived from an EMBL/GenBank/DDBJ whole genome shotgun (WGS) entry which is preliminary data.</text>
</comment>
<keyword evidence="2" id="KW-1185">Reference proteome</keyword>
<evidence type="ECO:0000313" key="1">
    <source>
        <dbReference type="EMBL" id="RDX88094.1"/>
    </source>
</evidence>
<evidence type="ECO:0000313" key="2">
    <source>
        <dbReference type="Proteomes" id="UP000257109"/>
    </source>
</evidence>
<feature type="non-terminal residue" evidence="1">
    <location>
        <position position="1"/>
    </location>
</feature>
<dbReference type="EMBL" id="QJKJ01006054">
    <property type="protein sequence ID" value="RDX88094.1"/>
    <property type="molecule type" value="Genomic_DNA"/>
</dbReference>
<accession>A0A371GC10</accession>
<gene>
    <name evidence="1" type="ORF">CR513_30349</name>
</gene>
<protein>
    <submittedName>
        <fullName evidence="1">Uncharacterized protein</fullName>
    </submittedName>
</protein>